<proteinExistence type="predicted"/>
<feature type="signal peptide" evidence="2">
    <location>
        <begin position="1"/>
        <end position="17"/>
    </location>
</feature>
<accession>A0ABY1P8F6</accession>
<sequence length="453" mass="50296">MMKKIILSLFISSLCFAQVFETVPLMQNGANDKRITIAILGDGFTANELPSFTTSAQSTLNYLFSTSPYMEYKNYFNAYAVKVVSPESGIKHPGTAWDVTEPVFPVSNPNNYFGSSFDTGVHRCYSVYFGAKITQVLAANIPDYDVVYILGNTTQFGGCGGYYAFGTLNALANHTVIHELGHSFALLADEYWAGPGERINRTQVSDPATIKWKNWLGINGVGIHPFTESPGWYRPHQSCVMRTLTQNFCSVCKEAIIEKIHSLVSPVDAYFPNNNSTVDINSDITFSVTEILPIPNTLVNSWILNGVTLASTSNSIVISPNQLNNGTNTLLFSVVDNTPLVKVNNHSTVHFTNISWTLNKLQTGAPEIEAEEWEFGLYPNPAEKEFYIIAKQSFSTDIEVILYDMSGKLIPVKFGLETEKKLYVDINDLPVGTYHVNVTNNKKLIISQKIIKE</sequence>
<evidence type="ECO:0000256" key="1">
    <source>
        <dbReference type="ARBA" id="ARBA00022729"/>
    </source>
</evidence>
<dbReference type="Proteomes" id="UP001157960">
    <property type="component" value="Unassembled WGS sequence"/>
</dbReference>
<keyword evidence="1 2" id="KW-0732">Signal</keyword>
<dbReference type="InterPro" id="IPR026444">
    <property type="entry name" value="Secre_tail"/>
</dbReference>
<name>A0ABY1P8F6_9FLAO</name>
<organism evidence="4 5">
    <name type="scientific">Chryseobacterium profundimaris</name>
    <dbReference type="NCBI Taxonomy" id="1387275"/>
    <lineage>
        <taxon>Bacteria</taxon>
        <taxon>Pseudomonadati</taxon>
        <taxon>Bacteroidota</taxon>
        <taxon>Flavobacteriia</taxon>
        <taxon>Flavobacteriales</taxon>
        <taxon>Weeksellaceae</taxon>
        <taxon>Chryseobacterium group</taxon>
        <taxon>Chryseobacterium</taxon>
    </lineage>
</organism>
<dbReference type="EMBL" id="FXTZ01000009">
    <property type="protein sequence ID" value="SMP27217.1"/>
    <property type="molecule type" value="Genomic_DNA"/>
</dbReference>
<dbReference type="Gene3D" id="3.40.390.10">
    <property type="entry name" value="Collagenase (Catalytic Domain)"/>
    <property type="match status" value="1"/>
</dbReference>
<comment type="caution">
    <text evidence="4">The sequence shown here is derived from an EMBL/GenBank/DDBJ whole genome shotgun (WGS) entry which is preliminary data.</text>
</comment>
<dbReference type="InterPro" id="IPR024079">
    <property type="entry name" value="MetalloPept_cat_dom_sf"/>
</dbReference>
<reference evidence="4 5" key="1">
    <citation type="submission" date="2017-05" db="EMBL/GenBank/DDBJ databases">
        <authorList>
            <person name="Varghese N."/>
            <person name="Submissions S."/>
        </authorList>
    </citation>
    <scope>NUCLEOTIDE SEQUENCE [LARGE SCALE GENOMIC DNA]</scope>
    <source>
        <strain evidence="4 5">DSM 28214</strain>
    </source>
</reference>
<keyword evidence="5" id="KW-1185">Reference proteome</keyword>
<feature type="domain" description="Secretion system C-terminal sorting" evidence="3">
    <location>
        <begin position="377"/>
        <end position="451"/>
    </location>
</feature>
<feature type="chain" id="PRO_5045974273" evidence="2">
    <location>
        <begin position="18"/>
        <end position="453"/>
    </location>
</feature>
<evidence type="ECO:0000259" key="3">
    <source>
        <dbReference type="Pfam" id="PF18962"/>
    </source>
</evidence>
<protein>
    <submittedName>
        <fullName evidence="4">Por secretion system C-terminal sorting domain-containing protein</fullName>
    </submittedName>
</protein>
<evidence type="ECO:0000313" key="5">
    <source>
        <dbReference type="Proteomes" id="UP001157960"/>
    </source>
</evidence>
<dbReference type="InterPro" id="IPR019026">
    <property type="entry name" value="Peptidase_M64_IgA"/>
</dbReference>
<dbReference type="Pfam" id="PF09471">
    <property type="entry name" value="Peptidase_M64"/>
    <property type="match status" value="1"/>
</dbReference>
<dbReference type="NCBIfam" id="TIGR04183">
    <property type="entry name" value="Por_Secre_tail"/>
    <property type="match status" value="1"/>
</dbReference>
<dbReference type="Pfam" id="PF18962">
    <property type="entry name" value="Por_Secre_tail"/>
    <property type="match status" value="1"/>
</dbReference>
<gene>
    <name evidence="4" type="ORF">SAMN06264346_109142</name>
</gene>
<evidence type="ECO:0000256" key="2">
    <source>
        <dbReference type="SAM" id="SignalP"/>
    </source>
</evidence>
<evidence type="ECO:0000313" key="4">
    <source>
        <dbReference type="EMBL" id="SMP27217.1"/>
    </source>
</evidence>